<evidence type="ECO:0000256" key="3">
    <source>
        <dbReference type="ARBA" id="ARBA00023163"/>
    </source>
</evidence>
<evidence type="ECO:0000313" key="6">
    <source>
        <dbReference type="EMBL" id="ORA82281.1"/>
    </source>
</evidence>
<evidence type="ECO:0000259" key="5">
    <source>
        <dbReference type="PROSITE" id="PS50977"/>
    </source>
</evidence>
<dbReference type="EMBL" id="MVHU01000004">
    <property type="protein sequence ID" value="ORA82281.1"/>
    <property type="molecule type" value="Genomic_DNA"/>
</dbReference>
<organism evidence="6 7">
    <name type="scientific">Mycolicibacter kumamotonensis</name>
    <dbReference type="NCBI Taxonomy" id="354243"/>
    <lineage>
        <taxon>Bacteria</taxon>
        <taxon>Bacillati</taxon>
        <taxon>Actinomycetota</taxon>
        <taxon>Actinomycetes</taxon>
        <taxon>Mycobacteriales</taxon>
        <taxon>Mycobacteriaceae</taxon>
        <taxon>Mycolicibacter</taxon>
    </lineage>
</organism>
<dbReference type="Pfam" id="PF17918">
    <property type="entry name" value="TetR_C_15"/>
    <property type="match status" value="1"/>
</dbReference>
<name>A0A1X0ECE9_9MYCO</name>
<sequence>MPAEQRERQLLEVTRGLLLADGPTELTVDKVTAAAQVAKGTFYLYFDSKDHLLAKLWSDYLETFLATVRGQLTATTPSAPGWPAAIDALIEQMVRYDIANAALHRAVFSQASGDGLRQLRQADSKVITLLADAIAAAVVAGAATVADPATTAGLLYYAVDGLLNAAYLGEAEPDADVIIAAAREMAHRTLLTNRPR</sequence>
<dbReference type="SUPFAM" id="SSF48498">
    <property type="entry name" value="Tetracyclin repressor-like, C-terminal domain"/>
    <property type="match status" value="1"/>
</dbReference>
<dbReference type="Proteomes" id="UP000192713">
    <property type="component" value="Unassembled WGS sequence"/>
</dbReference>
<dbReference type="PROSITE" id="PS01081">
    <property type="entry name" value="HTH_TETR_1"/>
    <property type="match status" value="1"/>
</dbReference>
<evidence type="ECO:0000256" key="1">
    <source>
        <dbReference type="ARBA" id="ARBA00023015"/>
    </source>
</evidence>
<dbReference type="InterPro" id="IPR001647">
    <property type="entry name" value="HTH_TetR"/>
</dbReference>
<dbReference type="GO" id="GO:0000976">
    <property type="term" value="F:transcription cis-regulatory region binding"/>
    <property type="evidence" value="ECO:0007669"/>
    <property type="project" value="TreeGrafter"/>
</dbReference>
<dbReference type="InterPro" id="IPR023772">
    <property type="entry name" value="DNA-bd_HTH_TetR-type_CS"/>
</dbReference>
<dbReference type="InterPro" id="IPR036271">
    <property type="entry name" value="Tet_transcr_reg_TetR-rel_C_sf"/>
</dbReference>
<keyword evidence="2 4" id="KW-0238">DNA-binding</keyword>
<gene>
    <name evidence="6" type="ORF">BST28_04660</name>
</gene>
<keyword evidence="1" id="KW-0805">Transcription regulation</keyword>
<dbReference type="AlphaFoldDB" id="A0A1X0ECE9"/>
<dbReference type="Gene3D" id="1.10.357.10">
    <property type="entry name" value="Tetracycline Repressor, domain 2"/>
    <property type="match status" value="1"/>
</dbReference>
<reference evidence="6 7" key="1">
    <citation type="submission" date="2017-02" db="EMBL/GenBank/DDBJ databases">
        <title>The new phylogeny of genus Mycobacterium.</title>
        <authorList>
            <person name="Tortoli E."/>
            <person name="Trovato A."/>
            <person name="Cirillo D.M."/>
        </authorList>
    </citation>
    <scope>NUCLEOTIDE SEQUENCE [LARGE SCALE GENOMIC DNA]</scope>
    <source>
        <strain evidence="6 7">DSM 45093</strain>
    </source>
</reference>
<dbReference type="InterPro" id="IPR050109">
    <property type="entry name" value="HTH-type_TetR-like_transc_reg"/>
</dbReference>
<dbReference type="PROSITE" id="PS50977">
    <property type="entry name" value="HTH_TETR_2"/>
    <property type="match status" value="1"/>
</dbReference>
<proteinExistence type="predicted"/>
<evidence type="ECO:0000256" key="2">
    <source>
        <dbReference type="ARBA" id="ARBA00023125"/>
    </source>
</evidence>
<dbReference type="SUPFAM" id="SSF46689">
    <property type="entry name" value="Homeodomain-like"/>
    <property type="match status" value="1"/>
</dbReference>
<protein>
    <submittedName>
        <fullName evidence="6">TetR family transcriptional regulator</fullName>
    </submittedName>
</protein>
<dbReference type="Pfam" id="PF00440">
    <property type="entry name" value="TetR_N"/>
    <property type="match status" value="1"/>
</dbReference>
<accession>A0A1X0ECE9</accession>
<dbReference type="GO" id="GO:0003700">
    <property type="term" value="F:DNA-binding transcription factor activity"/>
    <property type="evidence" value="ECO:0007669"/>
    <property type="project" value="TreeGrafter"/>
</dbReference>
<dbReference type="InterPro" id="IPR041669">
    <property type="entry name" value="TetR_C_15"/>
</dbReference>
<feature type="DNA-binding region" description="H-T-H motif" evidence="4">
    <location>
        <begin position="27"/>
        <end position="46"/>
    </location>
</feature>
<comment type="caution">
    <text evidence="6">The sequence shown here is derived from an EMBL/GenBank/DDBJ whole genome shotgun (WGS) entry which is preliminary data.</text>
</comment>
<dbReference type="InterPro" id="IPR009057">
    <property type="entry name" value="Homeodomain-like_sf"/>
</dbReference>
<dbReference type="PANTHER" id="PTHR30055:SF234">
    <property type="entry name" value="HTH-TYPE TRANSCRIPTIONAL REGULATOR BETI"/>
    <property type="match status" value="1"/>
</dbReference>
<keyword evidence="3" id="KW-0804">Transcription</keyword>
<evidence type="ECO:0000313" key="7">
    <source>
        <dbReference type="Proteomes" id="UP000192713"/>
    </source>
</evidence>
<feature type="domain" description="HTH tetR-type" evidence="5">
    <location>
        <begin position="4"/>
        <end position="64"/>
    </location>
</feature>
<dbReference type="PANTHER" id="PTHR30055">
    <property type="entry name" value="HTH-TYPE TRANSCRIPTIONAL REGULATOR RUTR"/>
    <property type="match status" value="1"/>
</dbReference>
<evidence type="ECO:0000256" key="4">
    <source>
        <dbReference type="PROSITE-ProRule" id="PRU00335"/>
    </source>
</evidence>